<dbReference type="EMBL" id="JANBPK010000728">
    <property type="protein sequence ID" value="KAJ2934011.1"/>
    <property type="molecule type" value="Genomic_DNA"/>
</dbReference>
<feature type="non-terminal residue" evidence="3">
    <location>
        <position position="1178"/>
    </location>
</feature>
<dbReference type="InterPro" id="IPR024983">
    <property type="entry name" value="CHAT_dom"/>
</dbReference>
<evidence type="ECO:0000313" key="4">
    <source>
        <dbReference type="Proteomes" id="UP001140091"/>
    </source>
</evidence>
<sequence>MKSGQGFGQTQSSVGATEGGLSQPLQHPVHATHSHLPSEWINLAIAHHTRFERTGELDDLKRAIVAYGTSLAEIRTSVGEQDPKDATLFVRPILYFHLGTALTSLCRFTGKVDPVEKGIVALEKAVELGASLNHTSLPYFYSGLGNALFLCFELTKNVEDLKNAVKAFENGIKVTPQSDRSALSVLHSNLGNPLSMLFEQTGEVALLDRSIGAYKTAMDLAPPDDNDAAASYASLARAFTTRFNRMGRPQEIEDAILAGRSAISLTPTGHHQLPDWLTILANALNSRFNLLKGVKDINEAVTLHRRAIELTPLQNVQFSSRSQHLGASLLDRFNHSGDLRDVEQAIISLHKAIDTCPSGHTSLPYIYTNLGNALASRSRRTGELRLSDQAVAAHRMAVDLSPPTSERRSLFYSNLGASLMLRFGQNVKDKGEDLVEAISSIRKAIEISTENDVRGLATRYACLASALATRARHGAGVDGLESIEEALSVHRKIVELVSVTKEEGLGSFLDSQHIQEGDLLMDRYQISKDGRDLNKALESYDKALEAIPQGHPYLPNLHARYAQAMMEQYQVSQNHPSHDNFKETALEHYRLAAQSPSSSPLSRFNAARAWAAFASVVDSHTNAMNAFQTCVDLLPVAAGLDQTLDRRHEMLVRISDLSRQASAFALRCGNPKKAVEWLEASRCLVWGQLNSLRTPLEDLREYDEELAERFARVSRTLEKSGTRKSPWDVGVGDSAELKVAISLQQEAVTHVELAMEYEAILKRIRAQPGFESFLKASSFDVLVKSLPKSGYVVMINVHETRCDAICLSPDNLDPLHVRLPDFSYAKAEELRHRLRGLVDSVSVRMDGEDDGLDGEERTLRPFQRNKSARGRGGDSFVPSILRDLWILVAKPIVDALELSQSPQPQPERKRIWWCLTGPLAFLPIHAAGNYSSTGVKENATLSDFAISTYIPTLKFLAKSSSPPNSLADGTRPLNRFLLISQSQTTGHSPTPGAAKEVESVAKTLESHSIPNLTLSEAGATVATALEEIKTHNWLHFACHAHQDVDKPLNSGFVLNDGGLTLSEIVKLGMKNAEIAYLSACQTSTGDERLSEEAVHLAAGMLAAGFKGVVVTMWSIRDRDAPQVARDFYEWLLENSSKGGIDSSLAAHALDHAVRRLREEVGVSDLDFLSWLPYVYFGM</sequence>
<dbReference type="Proteomes" id="UP001140091">
    <property type="component" value="Unassembled WGS sequence"/>
</dbReference>
<dbReference type="OrthoDB" id="9991317at2759"/>
<reference evidence="3" key="1">
    <citation type="submission" date="2022-06" db="EMBL/GenBank/DDBJ databases">
        <title>Genome Sequence of Candolleomyces eurysporus.</title>
        <authorList>
            <person name="Buettner E."/>
        </authorList>
    </citation>
    <scope>NUCLEOTIDE SEQUENCE</scope>
    <source>
        <strain evidence="3">VTCC 930004</strain>
    </source>
</reference>
<comment type="caution">
    <text evidence="3">The sequence shown here is derived from an EMBL/GenBank/DDBJ whole genome shotgun (WGS) entry which is preliminary data.</text>
</comment>
<dbReference type="InterPro" id="IPR011990">
    <property type="entry name" value="TPR-like_helical_dom_sf"/>
</dbReference>
<feature type="region of interest" description="Disordered" evidence="1">
    <location>
        <begin position="1"/>
        <end position="29"/>
    </location>
</feature>
<evidence type="ECO:0000313" key="3">
    <source>
        <dbReference type="EMBL" id="KAJ2934011.1"/>
    </source>
</evidence>
<gene>
    <name evidence="3" type="ORF">H1R20_g3080</name>
</gene>
<name>A0A9W8MKG9_9AGAR</name>
<dbReference type="Pfam" id="PF12770">
    <property type="entry name" value="CHAT"/>
    <property type="match status" value="1"/>
</dbReference>
<dbReference type="SUPFAM" id="SSF48452">
    <property type="entry name" value="TPR-like"/>
    <property type="match status" value="2"/>
</dbReference>
<keyword evidence="4" id="KW-1185">Reference proteome</keyword>
<dbReference type="AlphaFoldDB" id="A0A9W8MKG9"/>
<evidence type="ECO:0000259" key="2">
    <source>
        <dbReference type="Pfam" id="PF12770"/>
    </source>
</evidence>
<organism evidence="3 4">
    <name type="scientific">Candolleomyces eurysporus</name>
    <dbReference type="NCBI Taxonomy" id="2828524"/>
    <lineage>
        <taxon>Eukaryota</taxon>
        <taxon>Fungi</taxon>
        <taxon>Dikarya</taxon>
        <taxon>Basidiomycota</taxon>
        <taxon>Agaricomycotina</taxon>
        <taxon>Agaricomycetes</taxon>
        <taxon>Agaricomycetidae</taxon>
        <taxon>Agaricales</taxon>
        <taxon>Agaricineae</taxon>
        <taxon>Psathyrellaceae</taxon>
        <taxon>Candolleomyces</taxon>
    </lineage>
</organism>
<proteinExistence type="predicted"/>
<accession>A0A9W8MKG9</accession>
<dbReference type="Gene3D" id="1.25.40.10">
    <property type="entry name" value="Tetratricopeptide repeat domain"/>
    <property type="match status" value="2"/>
</dbReference>
<evidence type="ECO:0000256" key="1">
    <source>
        <dbReference type="SAM" id="MobiDB-lite"/>
    </source>
</evidence>
<protein>
    <recommendedName>
        <fullName evidence="2">CHAT domain-containing protein</fullName>
    </recommendedName>
</protein>
<feature type="domain" description="CHAT" evidence="2">
    <location>
        <begin position="881"/>
        <end position="1149"/>
    </location>
</feature>